<evidence type="ECO:0000256" key="13">
    <source>
        <dbReference type="ARBA" id="ARBA00030091"/>
    </source>
</evidence>
<protein>
    <recommendedName>
        <fullName evidence="4">Histone-lysine N-methyltransferase, H3 lysine-36 specific</fullName>
        <ecNumber evidence="3">2.1.1.359</ecNumber>
    </recommendedName>
    <alternativeName>
        <fullName evidence="13">SET domain-containing protein 2</fullName>
    </alternativeName>
</protein>
<gene>
    <name evidence="19" type="primary">SET2</name>
    <name evidence="19" type="ORF">MJAP1_001149</name>
</gene>
<dbReference type="GO" id="GO:0006355">
    <property type="term" value="P:regulation of DNA-templated transcription"/>
    <property type="evidence" value="ECO:0007669"/>
    <property type="project" value="InterPro"/>
</dbReference>
<feature type="region of interest" description="Disordered" evidence="15">
    <location>
        <begin position="410"/>
        <end position="445"/>
    </location>
</feature>
<evidence type="ECO:0000259" key="16">
    <source>
        <dbReference type="PROSITE" id="PS50280"/>
    </source>
</evidence>
<dbReference type="GO" id="GO:0005694">
    <property type="term" value="C:chromosome"/>
    <property type="evidence" value="ECO:0007669"/>
    <property type="project" value="UniProtKB-SubCell"/>
</dbReference>
<evidence type="ECO:0000256" key="6">
    <source>
        <dbReference type="ARBA" id="ARBA00022491"/>
    </source>
</evidence>
<dbReference type="Proteomes" id="UP001217754">
    <property type="component" value="Chromosome 2"/>
</dbReference>
<keyword evidence="6" id="KW-0678">Repressor</keyword>
<evidence type="ECO:0000256" key="9">
    <source>
        <dbReference type="ARBA" id="ARBA00022691"/>
    </source>
</evidence>
<evidence type="ECO:0000259" key="17">
    <source>
        <dbReference type="PROSITE" id="PS50868"/>
    </source>
</evidence>
<dbReference type="PROSITE" id="PS51215">
    <property type="entry name" value="AWS"/>
    <property type="match status" value="1"/>
</dbReference>
<evidence type="ECO:0000256" key="7">
    <source>
        <dbReference type="ARBA" id="ARBA00022603"/>
    </source>
</evidence>
<evidence type="ECO:0000313" key="20">
    <source>
        <dbReference type="Proteomes" id="UP001217754"/>
    </source>
</evidence>
<dbReference type="SMART" id="SM00508">
    <property type="entry name" value="PostSET"/>
    <property type="match status" value="1"/>
</dbReference>
<dbReference type="EC" id="2.1.1.359" evidence="3"/>
<sequence length="694" mass="76899">MPQLVSDLPVVNDAALATFEELGSCIYQTSRMGRTRGQDDPSCECTLKRGAAYACTEESGCINRLTQVECMADVCECGKHCKNQRFQKREYSPVDIVLTPNKGYGLRAAADITSDAFVYEYMGEVINHDTFMRRMQQYKDERIEHFYFMMLQRDEYIDATKRGARSRFINHSCNPNCYVSKWHVGRHVRMGIFAKRDILAGEELTFNYNVDRYGNDAQPCYCGEANCVGTLGGRTQTDVVTMSDLYIDALGIAEEVKALRATLPRGKRSKILDEDFHATLSPMHEEESARVITAMRQATSSKHILEKLLQRVAMTDEVSVHKACVKLHGFVVLAGVLEEWSDDEGVVSLSLQCLAKWPLLARDKVVDSGIDAQVRRIADGEGATKSLATSLLDAWERLETTFRIARRAQDAEDAANGAEGSASWAARRRAEAEAAHRAAHAPDTVSSNLRALLSYRDGDETPSSAATPKPPPKVEAAPAPAPVPSISIDDIIRRANEENEAQQRKAAEEAAAAAAAAEAAAAAKEQAAKRRREKDPSEKRMEKKPKKAEPDLGALEKQLAKLVGALVVKQLSKVKQDLDREKFKRHAKELTRILVSKEKRNPKSWPPRDELKELSEEKRRKMKIFAHGYIKKLLQRKRQGSEGADSTEGTDAMDASFADTSMDASLADVSMDVGDTTVADVFDESEDEGTEATT</sequence>
<evidence type="ECO:0000313" key="19">
    <source>
        <dbReference type="EMBL" id="WFD38201.1"/>
    </source>
</evidence>
<keyword evidence="10" id="KW-0805">Transcription regulation</keyword>
<evidence type="ECO:0000256" key="2">
    <source>
        <dbReference type="ARBA" id="ARBA00004286"/>
    </source>
</evidence>
<evidence type="ECO:0000256" key="12">
    <source>
        <dbReference type="ARBA" id="ARBA00023242"/>
    </source>
</evidence>
<keyword evidence="5" id="KW-0158">Chromosome</keyword>
<dbReference type="InterPro" id="IPR046341">
    <property type="entry name" value="SET_dom_sf"/>
</dbReference>
<dbReference type="PROSITE" id="PS50868">
    <property type="entry name" value="POST_SET"/>
    <property type="match status" value="1"/>
</dbReference>
<dbReference type="PANTHER" id="PTHR22884">
    <property type="entry name" value="SET DOMAIN PROTEINS"/>
    <property type="match status" value="1"/>
</dbReference>
<feature type="compositionally biased region" description="Basic and acidic residues" evidence="15">
    <location>
        <begin position="498"/>
        <end position="508"/>
    </location>
</feature>
<dbReference type="InterPro" id="IPR025788">
    <property type="entry name" value="Set2_fungi"/>
</dbReference>
<dbReference type="InterPro" id="IPR006560">
    <property type="entry name" value="AWS_dom"/>
</dbReference>
<feature type="region of interest" description="Disordered" evidence="15">
    <location>
        <begin position="498"/>
        <end position="553"/>
    </location>
</feature>
<keyword evidence="7 19" id="KW-0489">Methyltransferase</keyword>
<dbReference type="Gene3D" id="2.170.270.10">
    <property type="entry name" value="SET domain"/>
    <property type="match status" value="1"/>
</dbReference>
<keyword evidence="20" id="KW-1185">Reference proteome</keyword>
<evidence type="ECO:0000256" key="15">
    <source>
        <dbReference type="SAM" id="MobiDB-lite"/>
    </source>
</evidence>
<feature type="domain" description="Post-SET" evidence="17">
    <location>
        <begin position="216"/>
        <end position="232"/>
    </location>
</feature>
<feature type="domain" description="AWS" evidence="18">
    <location>
        <begin position="38"/>
        <end position="90"/>
    </location>
</feature>
<dbReference type="SUPFAM" id="SSF82199">
    <property type="entry name" value="SET domain"/>
    <property type="match status" value="1"/>
</dbReference>
<keyword evidence="8 19" id="KW-0808">Transferase</keyword>
<evidence type="ECO:0000256" key="1">
    <source>
        <dbReference type="ARBA" id="ARBA00004123"/>
    </source>
</evidence>
<organism evidence="19 20">
    <name type="scientific">Malassezia japonica</name>
    <dbReference type="NCBI Taxonomy" id="223818"/>
    <lineage>
        <taxon>Eukaryota</taxon>
        <taxon>Fungi</taxon>
        <taxon>Dikarya</taxon>
        <taxon>Basidiomycota</taxon>
        <taxon>Ustilaginomycotina</taxon>
        <taxon>Malasseziomycetes</taxon>
        <taxon>Malasseziales</taxon>
        <taxon>Malasseziaceae</taxon>
        <taxon>Malassezia</taxon>
    </lineage>
</organism>
<accession>A0AAF0F1Q4</accession>
<dbReference type="Pfam" id="PF17907">
    <property type="entry name" value="AWS"/>
    <property type="match status" value="1"/>
</dbReference>
<dbReference type="Pfam" id="PF00856">
    <property type="entry name" value="SET"/>
    <property type="match status" value="1"/>
</dbReference>
<keyword evidence="9" id="KW-0949">S-adenosyl-L-methionine</keyword>
<dbReference type="AlphaFoldDB" id="A0AAF0F1Q4"/>
<dbReference type="Gene3D" id="1.10.1740.100">
    <property type="entry name" value="Set2, Rpb1 interacting domain"/>
    <property type="match status" value="1"/>
</dbReference>
<comment type="subcellular location">
    <subcellularLocation>
        <location evidence="2">Chromosome</location>
    </subcellularLocation>
    <subcellularLocation>
        <location evidence="1">Nucleus</location>
    </subcellularLocation>
</comment>
<keyword evidence="11" id="KW-0804">Transcription</keyword>
<feature type="region of interest" description="Disordered" evidence="15">
    <location>
        <begin position="635"/>
        <end position="656"/>
    </location>
</feature>
<dbReference type="InterPro" id="IPR038190">
    <property type="entry name" value="SRI_sf"/>
</dbReference>
<proteinExistence type="predicted"/>
<dbReference type="CDD" id="cd19172">
    <property type="entry name" value="SET_SETD2"/>
    <property type="match status" value="1"/>
</dbReference>
<evidence type="ECO:0000256" key="3">
    <source>
        <dbReference type="ARBA" id="ARBA00012178"/>
    </source>
</evidence>
<dbReference type="GO" id="GO:0032259">
    <property type="term" value="P:methylation"/>
    <property type="evidence" value="ECO:0007669"/>
    <property type="project" value="UniProtKB-KW"/>
</dbReference>
<dbReference type="SMART" id="SM00317">
    <property type="entry name" value="SET"/>
    <property type="match status" value="1"/>
</dbReference>
<dbReference type="InterPro" id="IPR003616">
    <property type="entry name" value="Post-SET_dom"/>
</dbReference>
<comment type="catalytic activity">
    <reaction evidence="14">
        <text>L-lysyl(36)-[histone H3] + 3 S-adenosyl-L-methionine = N(6),N(6),N(6)-trimethyl-L-lysyl(36)-[histone H3] + 3 S-adenosyl-L-homocysteine + 3 H(+)</text>
        <dbReference type="Rhea" id="RHEA:60324"/>
        <dbReference type="Rhea" id="RHEA-COMP:9785"/>
        <dbReference type="Rhea" id="RHEA-COMP:15536"/>
        <dbReference type="ChEBI" id="CHEBI:15378"/>
        <dbReference type="ChEBI" id="CHEBI:29969"/>
        <dbReference type="ChEBI" id="CHEBI:57856"/>
        <dbReference type="ChEBI" id="CHEBI:59789"/>
        <dbReference type="ChEBI" id="CHEBI:61961"/>
        <dbReference type="EC" id="2.1.1.359"/>
    </reaction>
</comment>
<dbReference type="PROSITE" id="PS50280">
    <property type="entry name" value="SET"/>
    <property type="match status" value="1"/>
</dbReference>
<dbReference type="GeneID" id="85224798"/>
<dbReference type="SMART" id="SM00570">
    <property type="entry name" value="AWS"/>
    <property type="match status" value="1"/>
</dbReference>
<feature type="domain" description="SET" evidence="16">
    <location>
        <begin position="92"/>
        <end position="209"/>
    </location>
</feature>
<dbReference type="Pfam" id="PF08236">
    <property type="entry name" value="SRI"/>
    <property type="match status" value="1"/>
</dbReference>
<dbReference type="EMBL" id="CP119959">
    <property type="protein sequence ID" value="WFD38201.1"/>
    <property type="molecule type" value="Genomic_DNA"/>
</dbReference>
<evidence type="ECO:0000256" key="14">
    <source>
        <dbReference type="ARBA" id="ARBA00047545"/>
    </source>
</evidence>
<dbReference type="InterPro" id="IPR001214">
    <property type="entry name" value="SET_dom"/>
</dbReference>
<feature type="region of interest" description="Disordered" evidence="15">
    <location>
        <begin position="457"/>
        <end position="485"/>
    </location>
</feature>
<dbReference type="GO" id="GO:0140955">
    <property type="term" value="F:histone H3K36 trimethyltransferase activity"/>
    <property type="evidence" value="ECO:0007669"/>
    <property type="project" value="UniProtKB-EC"/>
</dbReference>
<feature type="compositionally biased region" description="Pro residues" evidence="15">
    <location>
        <begin position="468"/>
        <end position="483"/>
    </location>
</feature>
<dbReference type="RefSeq" id="XP_060121098.1">
    <property type="nucleotide sequence ID" value="XM_060265115.1"/>
</dbReference>
<dbReference type="InterPro" id="IPR044437">
    <property type="entry name" value="SETD2/Set2_SET"/>
</dbReference>
<evidence type="ECO:0000256" key="11">
    <source>
        <dbReference type="ARBA" id="ARBA00023163"/>
    </source>
</evidence>
<name>A0AAF0F1Q4_9BASI</name>
<feature type="compositionally biased region" description="Low complexity" evidence="15">
    <location>
        <begin position="509"/>
        <end position="525"/>
    </location>
</feature>
<dbReference type="PROSITE" id="PS51568">
    <property type="entry name" value="SAM_MT43_SET2_1"/>
    <property type="match status" value="1"/>
</dbReference>
<reference evidence="19" key="1">
    <citation type="submission" date="2023-03" db="EMBL/GenBank/DDBJ databases">
        <title>Mating type loci evolution in Malassezia.</title>
        <authorList>
            <person name="Coelho M.A."/>
        </authorList>
    </citation>
    <scope>NUCLEOTIDE SEQUENCE</scope>
    <source>
        <strain evidence="19">CBS 9431</strain>
    </source>
</reference>
<evidence type="ECO:0000256" key="5">
    <source>
        <dbReference type="ARBA" id="ARBA00022454"/>
    </source>
</evidence>
<evidence type="ECO:0000256" key="8">
    <source>
        <dbReference type="ARBA" id="ARBA00022679"/>
    </source>
</evidence>
<dbReference type="InterPro" id="IPR013257">
    <property type="entry name" value="SRI"/>
</dbReference>
<evidence type="ECO:0000259" key="18">
    <source>
        <dbReference type="PROSITE" id="PS51215"/>
    </source>
</evidence>
<evidence type="ECO:0000256" key="4">
    <source>
        <dbReference type="ARBA" id="ARBA00018028"/>
    </source>
</evidence>
<dbReference type="InterPro" id="IPR050777">
    <property type="entry name" value="SET2_Histone-Lys_MeTrsfase"/>
</dbReference>
<dbReference type="GO" id="GO:0005634">
    <property type="term" value="C:nucleus"/>
    <property type="evidence" value="ECO:0007669"/>
    <property type="project" value="UniProtKB-SubCell"/>
</dbReference>
<evidence type="ECO:0000256" key="10">
    <source>
        <dbReference type="ARBA" id="ARBA00023015"/>
    </source>
</evidence>
<keyword evidence="12" id="KW-0539">Nucleus</keyword>